<gene>
    <name evidence="2" type="ORF">FHR99_001758</name>
</gene>
<comment type="caution">
    <text evidence="2">The sequence shown here is derived from an EMBL/GenBank/DDBJ whole genome shotgun (WGS) entry which is preliminary data.</text>
</comment>
<accession>A0A7W4Z5V2</accession>
<organism evidence="2 3">
    <name type="scientific">Litorivivens lipolytica</name>
    <dbReference type="NCBI Taxonomy" id="1524264"/>
    <lineage>
        <taxon>Bacteria</taxon>
        <taxon>Pseudomonadati</taxon>
        <taxon>Pseudomonadota</taxon>
        <taxon>Gammaproteobacteria</taxon>
        <taxon>Litorivivens</taxon>
    </lineage>
</organism>
<dbReference type="Proteomes" id="UP000537130">
    <property type="component" value="Unassembled WGS sequence"/>
</dbReference>
<evidence type="ECO:0000256" key="1">
    <source>
        <dbReference type="SAM" id="SignalP"/>
    </source>
</evidence>
<sequence length="91" mass="9751">MKKLTQTLVVAALATASAATFAARPSSLVYTGAGTDESGAEYSSYSVKCTDGQRHPLTAWDNRRKWCVGEASQEECHRKQIKAAKKACKAG</sequence>
<proteinExistence type="predicted"/>
<feature type="signal peptide" evidence="1">
    <location>
        <begin position="1"/>
        <end position="22"/>
    </location>
</feature>
<keyword evidence="3" id="KW-1185">Reference proteome</keyword>
<dbReference type="EMBL" id="JACHWY010000002">
    <property type="protein sequence ID" value="MBB3047492.1"/>
    <property type="molecule type" value="Genomic_DNA"/>
</dbReference>
<name>A0A7W4Z5V2_9GAMM</name>
<reference evidence="2 3" key="1">
    <citation type="submission" date="2020-08" db="EMBL/GenBank/DDBJ databases">
        <title>Genomic Encyclopedia of Type Strains, Phase III (KMG-III): the genomes of soil and plant-associated and newly described type strains.</title>
        <authorList>
            <person name="Whitman W."/>
        </authorList>
    </citation>
    <scope>NUCLEOTIDE SEQUENCE [LARGE SCALE GENOMIC DNA]</scope>
    <source>
        <strain evidence="2 3">CECT 8654</strain>
    </source>
</reference>
<keyword evidence="1" id="KW-0732">Signal</keyword>
<dbReference type="AlphaFoldDB" id="A0A7W4Z5V2"/>
<dbReference type="RefSeq" id="WP_183410274.1">
    <property type="nucleotide sequence ID" value="NZ_JACHWY010000002.1"/>
</dbReference>
<feature type="chain" id="PRO_5030663457" evidence="1">
    <location>
        <begin position="23"/>
        <end position="91"/>
    </location>
</feature>
<evidence type="ECO:0000313" key="2">
    <source>
        <dbReference type="EMBL" id="MBB3047492.1"/>
    </source>
</evidence>
<evidence type="ECO:0000313" key="3">
    <source>
        <dbReference type="Proteomes" id="UP000537130"/>
    </source>
</evidence>
<protein>
    <submittedName>
        <fullName evidence="2">Uncharacterized protein</fullName>
    </submittedName>
</protein>